<evidence type="ECO:0000313" key="3">
    <source>
        <dbReference type="Proteomes" id="UP001372834"/>
    </source>
</evidence>
<organism evidence="2 3">
    <name type="scientific">Polyplax serrata</name>
    <name type="common">Common mouse louse</name>
    <dbReference type="NCBI Taxonomy" id="468196"/>
    <lineage>
        <taxon>Eukaryota</taxon>
        <taxon>Metazoa</taxon>
        <taxon>Ecdysozoa</taxon>
        <taxon>Arthropoda</taxon>
        <taxon>Hexapoda</taxon>
        <taxon>Insecta</taxon>
        <taxon>Pterygota</taxon>
        <taxon>Neoptera</taxon>
        <taxon>Paraneoptera</taxon>
        <taxon>Psocodea</taxon>
        <taxon>Troctomorpha</taxon>
        <taxon>Phthiraptera</taxon>
        <taxon>Anoplura</taxon>
        <taxon>Polyplacidae</taxon>
        <taxon>Polyplax</taxon>
    </lineage>
</organism>
<proteinExistence type="predicted"/>
<dbReference type="Proteomes" id="UP001372834">
    <property type="component" value="Unassembled WGS sequence"/>
</dbReference>
<evidence type="ECO:0000313" key="2">
    <source>
        <dbReference type="EMBL" id="KAK6636572.1"/>
    </source>
</evidence>
<name>A0AAN8PKK2_POLSC</name>
<gene>
    <name evidence="2" type="ORF">RUM43_010234</name>
</gene>
<accession>A0AAN8PKK2</accession>
<sequence length="113" mass="12686">MIRRIFPMTDRTTNMVATCTRLKLSRPFDLGVPSDETGGKNQGSVGPVPAMDEHFVGPLRHDVRTAASGVVRPSNSHTPYVQISVSQIDRRSIYNVDFLPYRKNLNEMPEETL</sequence>
<comment type="caution">
    <text evidence="2">The sequence shown here is derived from an EMBL/GenBank/DDBJ whole genome shotgun (WGS) entry which is preliminary data.</text>
</comment>
<evidence type="ECO:0000256" key="1">
    <source>
        <dbReference type="SAM" id="MobiDB-lite"/>
    </source>
</evidence>
<feature type="region of interest" description="Disordered" evidence="1">
    <location>
        <begin position="28"/>
        <end position="53"/>
    </location>
</feature>
<reference evidence="2 3" key="1">
    <citation type="submission" date="2023-10" db="EMBL/GenBank/DDBJ databases">
        <title>Genomes of two closely related lineages of the louse Polyplax serrata with different host specificities.</title>
        <authorList>
            <person name="Martinu J."/>
            <person name="Tarabai H."/>
            <person name="Stefka J."/>
            <person name="Hypsa V."/>
        </authorList>
    </citation>
    <scope>NUCLEOTIDE SEQUENCE [LARGE SCALE GENOMIC DNA]</scope>
    <source>
        <strain evidence="2">HR10_N</strain>
    </source>
</reference>
<dbReference type="EMBL" id="JAWJWE010000004">
    <property type="protein sequence ID" value="KAK6636572.1"/>
    <property type="molecule type" value="Genomic_DNA"/>
</dbReference>
<dbReference type="AlphaFoldDB" id="A0AAN8PKK2"/>
<protein>
    <submittedName>
        <fullName evidence="2">Uncharacterized protein</fullName>
    </submittedName>
</protein>